<dbReference type="PANTHER" id="PTHR32410:SF161">
    <property type="entry name" value="DC1, ZINC FINGER, RING_FYVE_PHD-TYPE-RELATED"/>
    <property type="match status" value="1"/>
</dbReference>
<accession>A0ABQ5FP17</accession>
<keyword evidence="5" id="KW-1185">Reference proteome</keyword>
<dbReference type="InterPro" id="IPR004146">
    <property type="entry name" value="DC1"/>
</dbReference>
<evidence type="ECO:0000256" key="1">
    <source>
        <dbReference type="ARBA" id="ARBA00022737"/>
    </source>
</evidence>
<dbReference type="InterPro" id="IPR046349">
    <property type="entry name" value="C1-like_sf"/>
</dbReference>
<keyword evidence="2" id="KW-0732">Signal</keyword>
<keyword evidence="1" id="KW-0677">Repeat</keyword>
<dbReference type="InterPro" id="IPR053192">
    <property type="entry name" value="Vacuole_Formation_Reg"/>
</dbReference>
<evidence type="ECO:0000259" key="3">
    <source>
        <dbReference type="Pfam" id="PF03107"/>
    </source>
</evidence>
<comment type="caution">
    <text evidence="4">The sequence shown here is derived from an EMBL/GenBank/DDBJ whole genome shotgun (WGS) entry which is preliminary data.</text>
</comment>
<dbReference type="SUPFAM" id="SSF57889">
    <property type="entry name" value="Cysteine-rich domain"/>
    <property type="match status" value="1"/>
</dbReference>
<sequence>MELRVHKWKFMRLVAMLLMNVVLASMFASAERSVVIEDMAAVAEGDETKFGYIVKLASKLFEMNGLEYHHVWPISRNKCPVGPAIEETSNHSRHEAPENAWRTSFVESSIGPNAYHMGDRPVRQRIKDSSASNDTAGPLVPSLIEPRTKELPTKLRHESHRDHTLILYQVSEDKLYDDIPDLVHLPFPDETHMLKHFYGESGSRPFETNLTHPFHEHPLILVDTPCCNNDITTTLTSSRITTSSSHDSMKMVEVLCNACIRRITNMPFYKCTVEYDKHPMTLRYFPVENYNGDYFCEVCEEEFNPNGAFYHCDQCVQSMHPACCVSILQKEPIPFYPDRDYDDEFKFGKIKMVKRHPHPLSFLPWNFEGRSCAECFRRSKDGFILNCLRCKFAIHDYGTASVDVIAAGALKKVTKSPDISSFPAFPLTQMYYKKTVQQLTLKVTSRIPIRALGKIHHRSAKWEYNEKWDNG</sequence>
<name>A0ABQ5FP17_9ASTR</name>
<proteinExistence type="predicted"/>
<dbReference type="PANTHER" id="PTHR32410">
    <property type="entry name" value="CYSTEINE/HISTIDINE-RICH C1 DOMAIN FAMILY PROTEIN"/>
    <property type="match status" value="1"/>
</dbReference>
<reference evidence="4" key="2">
    <citation type="submission" date="2022-01" db="EMBL/GenBank/DDBJ databases">
        <authorList>
            <person name="Yamashiro T."/>
            <person name="Shiraishi A."/>
            <person name="Satake H."/>
            <person name="Nakayama K."/>
        </authorList>
    </citation>
    <scope>NUCLEOTIDE SEQUENCE</scope>
</reference>
<dbReference type="CDD" id="cd15489">
    <property type="entry name" value="PHD_SF"/>
    <property type="match status" value="1"/>
</dbReference>
<gene>
    <name evidence="4" type="ORF">Tco_1016153</name>
</gene>
<evidence type="ECO:0000313" key="5">
    <source>
        <dbReference type="Proteomes" id="UP001151760"/>
    </source>
</evidence>
<feature type="signal peptide" evidence="2">
    <location>
        <begin position="1"/>
        <end position="24"/>
    </location>
</feature>
<feature type="chain" id="PRO_5047164954" evidence="2">
    <location>
        <begin position="25"/>
        <end position="471"/>
    </location>
</feature>
<organism evidence="4 5">
    <name type="scientific">Tanacetum coccineum</name>
    <dbReference type="NCBI Taxonomy" id="301880"/>
    <lineage>
        <taxon>Eukaryota</taxon>
        <taxon>Viridiplantae</taxon>
        <taxon>Streptophyta</taxon>
        <taxon>Embryophyta</taxon>
        <taxon>Tracheophyta</taxon>
        <taxon>Spermatophyta</taxon>
        <taxon>Magnoliopsida</taxon>
        <taxon>eudicotyledons</taxon>
        <taxon>Gunneridae</taxon>
        <taxon>Pentapetalae</taxon>
        <taxon>asterids</taxon>
        <taxon>campanulids</taxon>
        <taxon>Asterales</taxon>
        <taxon>Asteraceae</taxon>
        <taxon>Asteroideae</taxon>
        <taxon>Anthemideae</taxon>
        <taxon>Anthemidinae</taxon>
        <taxon>Tanacetum</taxon>
    </lineage>
</organism>
<reference evidence="4" key="1">
    <citation type="journal article" date="2022" name="Int. J. Mol. Sci.">
        <title>Draft Genome of Tanacetum Coccineum: Genomic Comparison of Closely Related Tanacetum-Family Plants.</title>
        <authorList>
            <person name="Yamashiro T."/>
            <person name="Shiraishi A."/>
            <person name="Nakayama K."/>
            <person name="Satake H."/>
        </authorList>
    </citation>
    <scope>NUCLEOTIDE SEQUENCE</scope>
</reference>
<dbReference type="EMBL" id="BQNB010017565">
    <property type="protein sequence ID" value="GJT64673.1"/>
    <property type="molecule type" value="Genomic_DNA"/>
</dbReference>
<evidence type="ECO:0000256" key="2">
    <source>
        <dbReference type="SAM" id="SignalP"/>
    </source>
</evidence>
<dbReference type="Proteomes" id="UP001151760">
    <property type="component" value="Unassembled WGS sequence"/>
</dbReference>
<evidence type="ECO:0000313" key="4">
    <source>
        <dbReference type="EMBL" id="GJT64673.1"/>
    </source>
</evidence>
<dbReference type="Pfam" id="PF03107">
    <property type="entry name" value="C1_2"/>
    <property type="match status" value="1"/>
</dbReference>
<feature type="domain" description="DC1" evidence="3">
    <location>
        <begin position="278"/>
        <end position="323"/>
    </location>
</feature>
<protein>
    <submittedName>
        <fullName evidence="4">Zinc finger, PHD-type containing protein</fullName>
    </submittedName>
</protein>